<keyword evidence="3" id="KW-1185">Reference proteome</keyword>
<dbReference type="Proteomes" id="UP000019376">
    <property type="component" value="Unassembled WGS sequence"/>
</dbReference>
<feature type="region of interest" description="Disordered" evidence="1">
    <location>
        <begin position="1"/>
        <end position="46"/>
    </location>
</feature>
<organism evidence="2 3">
    <name type="scientific">Penicillium oxalicum (strain 114-2 / CGMCC 5302)</name>
    <name type="common">Penicillium decumbens</name>
    <dbReference type="NCBI Taxonomy" id="933388"/>
    <lineage>
        <taxon>Eukaryota</taxon>
        <taxon>Fungi</taxon>
        <taxon>Dikarya</taxon>
        <taxon>Ascomycota</taxon>
        <taxon>Pezizomycotina</taxon>
        <taxon>Eurotiomycetes</taxon>
        <taxon>Eurotiomycetidae</taxon>
        <taxon>Eurotiales</taxon>
        <taxon>Aspergillaceae</taxon>
        <taxon>Penicillium</taxon>
    </lineage>
</organism>
<protein>
    <submittedName>
        <fullName evidence="2">Uncharacterized protein</fullName>
    </submittedName>
</protein>
<evidence type="ECO:0000313" key="2">
    <source>
        <dbReference type="EMBL" id="EPS29054.1"/>
    </source>
</evidence>
<dbReference type="HOGENOM" id="CLU_090731_0_0_1"/>
<dbReference type="OrthoDB" id="4367081at2759"/>
<evidence type="ECO:0000313" key="3">
    <source>
        <dbReference type="Proteomes" id="UP000019376"/>
    </source>
</evidence>
<dbReference type="EMBL" id="KB644411">
    <property type="protein sequence ID" value="EPS29054.1"/>
    <property type="molecule type" value="Genomic_DNA"/>
</dbReference>
<dbReference type="AlphaFoldDB" id="S7ZFJ3"/>
<evidence type="ECO:0000256" key="1">
    <source>
        <dbReference type="SAM" id="MobiDB-lite"/>
    </source>
</evidence>
<proteinExistence type="predicted"/>
<feature type="compositionally biased region" description="Pro residues" evidence="1">
    <location>
        <begin position="190"/>
        <end position="202"/>
    </location>
</feature>
<dbReference type="SUPFAM" id="SSF57924">
    <property type="entry name" value="Inhibitor of apoptosis (IAP) repeat"/>
    <property type="match status" value="1"/>
</dbReference>
<dbReference type="Gene3D" id="1.10.1170.10">
    <property type="entry name" value="Inhibitor Of Apoptosis Protein (2mihbC-IAP-1), Chain A"/>
    <property type="match status" value="1"/>
</dbReference>
<reference evidence="2 3" key="1">
    <citation type="journal article" date="2013" name="PLoS ONE">
        <title>Genomic and secretomic analyses reveal unique features of the lignocellulolytic enzyme system of Penicillium decumbens.</title>
        <authorList>
            <person name="Liu G."/>
            <person name="Zhang L."/>
            <person name="Wei X."/>
            <person name="Zou G."/>
            <person name="Qin Y."/>
            <person name="Ma L."/>
            <person name="Li J."/>
            <person name="Zheng H."/>
            <person name="Wang S."/>
            <person name="Wang C."/>
            <person name="Xun L."/>
            <person name="Zhao G.-P."/>
            <person name="Zhou Z."/>
            <person name="Qu Y."/>
        </authorList>
    </citation>
    <scope>NUCLEOTIDE SEQUENCE [LARGE SCALE GENOMIC DNA]</scope>
    <source>
        <strain evidence="3">114-2 / CGMCC 5302</strain>
    </source>
</reference>
<feature type="region of interest" description="Disordered" evidence="1">
    <location>
        <begin position="174"/>
        <end position="214"/>
    </location>
</feature>
<feature type="compositionally biased region" description="Polar residues" evidence="1">
    <location>
        <begin position="1"/>
        <end position="16"/>
    </location>
</feature>
<dbReference type="PhylomeDB" id="S7ZFJ3"/>
<gene>
    <name evidence="2" type="ORF">PDE_04001</name>
</gene>
<name>S7ZFJ3_PENO1</name>
<sequence length="214" mass="23364">MGMTTRSQHMGMSSQPPERGASKTPISTPHPSPVPETANPAIPPEPLIVEDDSLAEDSSDTEDDFLVSITYSYSTITARARSFRGMVLTGVTPLLLAQNGFYYQASGVNDLACCFACRSTKHLSTFQRTPFEEVQQLHEEDCIYTQTTNDLGTNSRTQATPITTTTAKEQLNTNLDCHSNPLPATLDPEPQQPQPTCSPQPLQPTRIITSSPHN</sequence>
<accession>S7ZFJ3</accession>